<organism evidence="2 3">
    <name type="scientific">Trinickia fusca</name>
    <dbReference type="NCBI Taxonomy" id="2419777"/>
    <lineage>
        <taxon>Bacteria</taxon>
        <taxon>Pseudomonadati</taxon>
        <taxon>Pseudomonadota</taxon>
        <taxon>Betaproteobacteria</taxon>
        <taxon>Burkholderiales</taxon>
        <taxon>Burkholderiaceae</taxon>
        <taxon>Trinickia</taxon>
    </lineage>
</organism>
<dbReference type="InterPro" id="IPR009288">
    <property type="entry name" value="AIG2-like_dom"/>
</dbReference>
<dbReference type="RefSeq" id="WP_121275877.1">
    <property type="nucleotide sequence ID" value="NZ_RBZV01000001.1"/>
</dbReference>
<dbReference type="InterPro" id="IPR036568">
    <property type="entry name" value="GGCT-like_sf"/>
</dbReference>
<gene>
    <name evidence="2" type="ORF">D7S89_04440</name>
</gene>
<evidence type="ECO:0000313" key="3">
    <source>
        <dbReference type="Proteomes" id="UP000280434"/>
    </source>
</evidence>
<dbReference type="EMBL" id="RBZV01000001">
    <property type="protein sequence ID" value="RKP52742.1"/>
    <property type="molecule type" value="Genomic_DNA"/>
</dbReference>
<dbReference type="AlphaFoldDB" id="A0A494XSE9"/>
<protein>
    <submittedName>
        <fullName evidence="2">Gamma-glutamylcyclotransferase</fullName>
    </submittedName>
</protein>
<dbReference type="SUPFAM" id="SSF110857">
    <property type="entry name" value="Gamma-glutamyl cyclotransferase-like"/>
    <property type="match status" value="1"/>
</dbReference>
<dbReference type="CDD" id="cd06661">
    <property type="entry name" value="GGCT_like"/>
    <property type="match status" value="1"/>
</dbReference>
<reference evidence="2 3" key="1">
    <citation type="submission" date="2018-10" db="EMBL/GenBank/DDBJ databases">
        <title>Paraburkholderia sp. 7MK8-2, isolated from soil.</title>
        <authorList>
            <person name="Gao Z.-H."/>
            <person name="Qiu L.-H."/>
        </authorList>
    </citation>
    <scope>NUCLEOTIDE SEQUENCE [LARGE SCALE GENOMIC DNA]</scope>
    <source>
        <strain evidence="2 3">7MK8-2</strain>
    </source>
</reference>
<dbReference type="OrthoDB" id="8538589at2"/>
<accession>A0A494XSE9</accession>
<keyword evidence="2" id="KW-0808">Transferase</keyword>
<dbReference type="GO" id="GO:0016740">
    <property type="term" value="F:transferase activity"/>
    <property type="evidence" value="ECO:0007669"/>
    <property type="project" value="UniProtKB-KW"/>
</dbReference>
<dbReference type="Pfam" id="PF06094">
    <property type="entry name" value="GGACT"/>
    <property type="match status" value="1"/>
</dbReference>
<feature type="domain" description="Gamma-glutamylcyclotransferase AIG2-like" evidence="1">
    <location>
        <begin position="4"/>
        <end position="127"/>
    </location>
</feature>
<proteinExistence type="predicted"/>
<evidence type="ECO:0000259" key="1">
    <source>
        <dbReference type="Pfam" id="PF06094"/>
    </source>
</evidence>
<name>A0A494XSE9_9BURK</name>
<comment type="caution">
    <text evidence="2">The sequence shown here is derived from an EMBL/GenBank/DDBJ whole genome shotgun (WGS) entry which is preliminary data.</text>
</comment>
<keyword evidence="3" id="KW-1185">Reference proteome</keyword>
<evidence type="ECO:0000313" key="2">
    <source>
        <dbReference type="EMBL" id="RKP52742.1"/>
    </source>
</evidence>
<dbReference type="Proteomes" id="UP000280434">
    <property type="component" value="Unassembled WGS sequence"/>
</dbReference>
<dbReference type="Gene3D" id="3.10.490.10">
    <property type="entry name" value="Gamma-glutamyl cyclotransferase-like"/>
    <property type="match status" value="1"/>
</dbReference>
<sequence length="143" mass="15624">MLYVFVYGTLRAGEINDIGRAAARNQIDTPRLIGSTSTHGRLYDFGRYPGLVPDGSAGAVRGDVYEIDEALVPVLDEIEGIYPGGDGLFLSKQITVMLNDRPVQCLFYPVGPESVANRARIQGGDWIAYRVARDAEPELKYGS</sequence>
<dbReference type="InterPro" id="IPR013024">
    <property type="entry name" value="GGCT-like"/>
</dbReference>